<keyword evidence="1" id="KW-0812">Transmembrane</keyword>
<keyword evidence="1" id="KW-0472">Membrane</keyword>
<feature type="transmembrane region" description="Helical" evidence="1">
    <location>
        <begin position="55"/>
        <end position="78"/>
    </location>
</feature>
<reference evidence="2" key="1">
    <citation type="submission" date="2021-05" db="EMBL/GenBank/DDBJ databases">
        <authorList>
            <person name="Alioto T."/>
            <person name="Alioto T."/>
            <person name="Gomez Garrido J."/>
        </authorList>
    </citation>
    <scope>NUCLEOTIDE SEQUENCE</scope>
</reference>
<proteinExistence type="predicted"/>
<evidence type="ECO:0000313" key="2">
    <source>
        <dbReference type="EMBL" id="CAG6501803.1"/>
    </source>
</evidence>
<accession>A0A8D8CY53</accession>
<dbReference type="EMBL" id="HBUE01142988">
    <property type="protein sequence ID" value="CAG6501803.1"/>
    <property type="molecule type" value="Transcribed_RNA"/>
</dbReference>
<sequence>MVYITKSNFARKRVIITSNYCCFWFRFCEKFWHKCFSFFFRKRFQTTLLLSGFKIIFSLFLCFFLLFFQIFLGTLSYFNLKIYFPDEKNPASRSFVCVRLLKMKIGK</sequence>
<dbReference type="AlphaFoldDB" id="A0A8D8CY53"/>
<name>A0A8D8CY53_CULPI</name>
<organism evidence="2">
    <name type="scientific">Culex pipiens</name>
    <name type="common">House mosquito</name>
    <dbReference type="NCBI Taxonomy" id="7175"/>
    <lineage>
        <taxon>Eukaryota</taxon>
        <taxon>Metazoa</taxon>
        <taxon>Ecdysozoa</taxon>
        <taxon>Arthropoda</taxon>
        <taxon>Hexapoda</taxon>
        <taxon>Insecta</taxon>
        <taxon>Pterygota</taxon>
        <taxon>Neoptera</taxon>
        <taxon>Endopterygota</taxon>
        <taxon>Diptera</taxon>
        <taxon>Nematocera</taxon>
        <taxon>Culicoidea</taxon>
        <taxon>Culicidae</taxon>
        <taxon>Culicinae</taxon>
        <taxon>Culicini</taxon>
        <taxon>Culex</taxon>
        <taxon>Culex</taxon>
    </lineage>
</organism>
<evidence type="ECO:0000256" key="1">
    <source>
        <dbReference type="SAM" id="Phobius"/>
    </source>
</evidence>
<protein>
    <submittedName>
        <fullName evidence="2">(northern house mosquito) hypothetical protein</fullName>
    </submittedName>
</protein>
<keyword evidence="1" id="KW-1133">Transmembrane helix</keyword>